<evidence type="ECO:0000313" key="7">
    <source>
        <dbReference type="EMBL" id="SJR91913.1"/>
    </source>
</evidence>
<dbReference type="InterPro" id="IPR006976">
    <property type="entry name" value="VanZ-like"/>
</dbReference>
<name>A0A069A9Q5_CLODI</name>
<dbReference type="EMBL" id="LK932994">
    <property type="protein sequence ID" value="CDT15302.1"/>
    <property type="molecule type" value="Genomic_DNA"/>
</dbReference>
<feature type="transmembrane region" description="Helical" evidence="1">
    <location>
        <begin position="74"/>
        <end position="92"/>
    </location>
</feature>
<dbReference type="EMBL" id="LK932505">
    <property type="protein sequence ID" value="CDS85942.1"/>
    <property type="molecule type" value="Genomic_DNA"/>
</dbReference>
<keyword evidence="1" id="KW-0472">Membrane</keyword>
<evidence type="ECO:0000256" key="1">
    <source>
        <dbReference type="SAM" id="Phobius"/>
    </source>
</evidence>
<reference evidence="6" key="2">
    <citation type="journal article" date="2018" name="Genome Biol.">
        <title>SKESA: strategic k-mer extension for scrupulous assemblies.</title>
        <authorList>
            <person name="Souvorov A."/>
            <person name="Agarwala R."/>
            <person name="Lipman D.J."/>
        </authorList>
    </citation>
    <scope>NUCLEOTIDE SEQUENCE</scope>
    <source>
        <strain evidence="6">HN1000</strain>
    </source>
</reference>
<reference evidence="6" key="4">
    <citation type="submission" date="2021-06" db="EMBL/GenBank/DDBJ databases">
        <authorList>
            <consortium name="NCBI Pathogen Detection Project"/>
        </authorList>
    </citation>
    <scope>NUCLEOTIDE SEQUENCE</scope>
    <source>
        <strain evidence="6">HN1000</strain>
    </source>
</reference>
<dbReference type="EMBL" id="DAEPXK010000059">
    <property type="protein sequence ID" value="HBH1544097.1"/>
    <property type="molecule type" value="Genomic_DNA"/>
</dbReference>
<proteinExistence type="predicted"/>
<dbReference type="PANTHER" id="PTHR36834:SF2">
    <property type="entry name" value="MEMBRANE PROTEIN"/>
    <property type="match status" value="1"/>
</dbReference>
<dbReference type="AlphaFoldDB" id="A0A069A9Q5"/>
<keyword evidence="1" id="KW-0812">Transmembrane</keyword>
<evidence type="ECO:0000313" key="5">
    <source>
        <dbReference type="EMBL" id="CDT15302.1"/>
    </source>
</evidence>
<evidence type="ECO:0000313" key="10">
    <source>
        <dbReference type="Proteomes" id="UP000411588"/>
    </source>
</evidence>
<gene>
    <name evidence="5" type="ORF">BN1095_330224</name>
    <name evidence="3" type="ORF">BN1096_520561</name>
    <name evidence="4" type="ORF">BN1097_630052</name>
    <name evidence="6" type="ORF">KRM00_003641</name>
    <name evidence="8" type="ORF">SAMEA1402399_00592</name>
    <name evidence="7" type="ORF">SAMEA3375112_00615</name>
</gene>
<feature type="transmembrane region" description="Helical" evidence="1">
    <location>
        <begin position="12"/>
        <end position="31"/>
    </location>
</feature>
<keyword evidence="1" id="KW-1133">Transmembrane helix</keyword>
<dbReference type="PATRIC" id="fig|1496.1373.peg.2707"/>
<dbReference type="RefSeq" id="WP_009897306.1">
    <property type="nucleotide sequence ID" value="NZ_AP031492.1"/>
</dbReference>
<feature type="domain" description="VanZ-like" evidence="2">
    <location>
        <begin position="19"/>
        <end position="143"/>
    </location>
</feature>
<evidence type="ECO:0000313" key="6">
    <source>
        <dbReference type="EMBL" id="HBH1544097.1"/>
    </source>
</evidence>
<protein>
    <submittedName>
        <fullName evidence="4 8">Membrane protein</fullName>
    </submittedName>
    <submittedName>
        <fullName evidence="6">VanZ family protein</fullName>
    </submittedName>
    <submittedName>
        <fullName evidence="7">VanZ like family</fullName>
    </submittedName>
</protein>
<dbReference type="Proteomes" id="UP000878956">
    <property type="component" value="Unassembled WGS sequence"/>
</dbReference>
<organism evidence="4">
    <name type="scientific">Clostridioides difficile</name>
    <name type="common">Peptoclostridium difficile</name>
    <dbReference type="NCBI Taxonomy" id="1496"/>
    <lineage>
        <taxon>Bacteria</taxon>
        <taxon>Bacillati</taxon>
        <taxon>Bacillota</taxon>
        <taxon>Clostridia</taxon>
        <taxon>Peptostreptococcales</taxon>
        <taxon>Peptostreptococcaceae</taxon>
        <taxon>Clostridioides</taxon>
    </lineage>
</organism>
<dbReference type="EMBL" id="CAADAN010000001">
    <property type="protein sequence ID" value="VFD29547.1"/>
    <property type="molecule type" value="Genomic_DNA"/>
</dbReference>
<dbReference type="EMBL" id="FUPS01000002">
    <property type="protein sequence ID" value="SJR91913.1"/>
    <property type="molecule type" value="Genomic_DNA"/>
</dbReference>
<dbReference type="Proteomes" id="UP000411588">
    <property type="component" value="Unassembled WGS sequence"/>
</dbReference>
<dbReference type="GeneID" id="66354555"/>
<evidence type="ECO:0000313" key="4">
    <source>
        <dbReference type="EMBL" id="CDS87423.1"/>
    </source>
</evidence>
<evidence type="ECO:0000313" key="8">
    <source>
        <dbReference type="EMBL" id="VFD29547.1"/>
    </source>
</evidence>
<dbReference type="InterPro" id="IPR053150">
    <property type="entry name" value="Teicoplanin_resist-assoc"/>
</dbReference>
<reference evidence="8 10" key="3">
    <citation type="submission" date="2019-02" db="EMBL/GenBank/DDBJ databases">
        <authorList>
            <consortium name="Pathogen Informatics"/>
        </authorList>
    </citation>
    <scope>NUCLEOTIDE SEQUENCE [LARGE SCALE GENOMIC DNA]</scope>
    <source>
        <strain evidence="8">Clo34</strain>
        <strain evidence="10">clo34</strain>
        <strain evidence="7 9">VRECD0157</strain>
    </source>
</reference>
<sequence length="319" mass="36642">MIESKKSEKLLLSIIYIIFLVYILMIIRIILFRDVPIYAIFKGTFRNVNLIPFYTIYQFIVDSNLDFMKATVNIIENIGIFIPMGIFLPIVCKNLNKKTIIIVIILVSLAFELTQYIFALGSSDIDDVILNSLGGIIGINIYINMNKLFPNDINRFKAIIGTSLVLGVIGLGVISKNYHNLLTFKFRPDRKISKILIEENREIIKDINKDTVDIVGTFESFKKGIITIKAGSNNKVKRPENLIDSDGNIRIYLNENTKLVSYIITKESKMDIVKYEEFDVKNLDLLRRYDTINVWIDKENQPKDKHGIMASKLLIGLYE</sequence>
<feature type="transmembrane region" description="Helical" evidence="1">
    <location>
        <begin position="156"/>
        <end position="174"/>
    </location>
</feature>
<dbReference type="EMBL" id="LK932402">
    <property type="protein sequence ID" value="CDS87423.1"/>
    <property type="molecule type" value="Genomic_DNA"/>
</dbReference>
<feature type="transmembrane region" description="Helical" evidence="1">
    <location>
        <begin position="99"/>
        <end position="122"/>
    </location>
</feature>
<dbReference type="Proteomes" id="UP000189137">
    <property type="component" value="Unassembled WGS sequence"/>
</dbReference>
<evidence type="ECO:0000313" key="3">
    <source>
        <dbReference type="EMBL" id="CDS85942.1"/>
    </source>
</evidence>
<reference evidence="4" key="1">
    <citation type="submission" date="2014-07" db="EMBL/GenBank/DDBJ databases">
        <authorList>
            <person name="Monot Marc"/>
        </authorList>
    </citation>
    <scope>NUCLEOTIDE SEQUENCE</scope>
    <source>
        <strain evidence="5">7032989</strain>
        <strain evidence="4">7032994</strain>
    </source>
</reference>
<accession>A0A069A9Q5</accession>
<evidence type="ECO:0000259" key="2">
    <source>
        <dbReference type="Pfam" id="PF04892"/>
    </source>
</evidence>
<dbReference type="PANTHER" id="PTHR36834">
    <property type="entry name" value="MEMBRANE PROTEIN-RELATED"/>
    <property type="match status" value="1"/>
</dbReference>
<dbReference type="Pfam" id="PF04892">
    <property type="entry name" value="VanZ"/>
    <property type="match status" value="1"/>
</dbReference>
<evidence type="ECO:0000313" key="9">
    <source>
        <dbReference type="Proteomes" id="UP000189137"/>
    </source>
</evidence>
<feature type="transmembrane region" description="Helical" evidence="1">
    <location>
        <begin position="128"/>
        <end position="144"/>
    </location>
</feature>